<evidence type="ECO:0000313" key="1">
    <source>
        <dbReference type="EMBL" id="KAG1789803.1"/>
    </source>
</evidence>
<sequence>MSYTNYECNIVEGHGLELVNWPLSGPVRNPSKVGGRNEVENLWVALEKGTCH</sequence>
<dbReference type="RefSeq" id="XP_041156822.1">
    <property type="nucleotide sequence ID" value="XM_041296316.1"/>
</dbReference>
<dbReference type="Proteomes" id="UP000719766">
    <property type="component" value="Unassembled WGS sequence"/>
</dbReference>
<reference evidence="1" key="1">
    <citation type="journal article" date="2020" name="New Phytol.">
        <title>Comparative genomics reveals dynamic genome evolution in host specialist ectomycorrhizal fungi.</title>
        <authorList>
            <person name="Lofgren L.A."/>
            <person name="Nguyen N.H."/>
            <person name="Vilgalys R."/>
            <person name="Ruytinx J."/>
            <person name="Liao H.L."/>
            <person name="Branco S."/>
            <person name="Kuo A."/>
            <person name="LaButti K."/>
            <person name="Lipzen A."/>
            <person name="Andreopoulos W."/>
            <person name="Pangilinan J."/>
            <person name="Riley R."/>
            <person name="Hundley H."/>
            <person name="Na H."/>
            <person name="Barry K."/>
            <person name="Grigoriev I.V."/>
            <person name="Stajich J.E."/>
            <person name="Kennedy P.G."/>
        </authorList>
    </citation>
    <scope>NUCLEOTIDE SEQUENCE</scope>
    <source>
        <strain evidence="1">S12</strain>
    </source>
</reference>
<dbReference type="GeneID" id="64590080"/>
<keyword evidence="2" id="KW-1185">Reference proteome</keyword>
<comment type="caution">
    <text evidence="1">The sequence shown here is derived from an EMBL/GenBank/DDBJ whole genome shotgun (WGS) entry which is preliminary data.</text>
</comment>
<dbReference type="EMBL" id="JABBWE010000055">
    <property type="protein sequence ID" value="KAG1789803.1"/>
    <property type="molecule type" value="Genomic_DNA"/>
</dbReference>
<feature type="non-terminal residue" evidence="1">
    <location>
        <position position="52"/>
    </location>
</feature>
<accession>A0A9P7AI15</accession>
<proteinExistence type="predicted"/>
<gene>
    <name evidence="1" type="ORF">HD556DRAFT_1197903</name>
</gene>
<evidence type="ECO:0000313" key="2">
    <source>
        <dbReference type="Proteomes" id="UP000719766"/>
    </source>
</evidence>
<name>A0A9P7AI15_9AGAM</name>
<dbReference type="AlphaFoldDB" id="A0A9P7AI15"/>
<organism evidence="1 2">
    <name type="scientific">Suillus plorans</name>
    <dbReference type="NCBI Taxonomy" id="116603"/>
    <lineage>
        <taxon>Eukaryota</taxon>
        <taxon>Fungi</taxon>
        <taxon>Dikarya</taxon>
        <taxon>Basidiomycota</taxon>
        <taxon>Agaricomycotina</taxon>
        <taxon>Agaricomycetes</taxon>
        <taxon>Agaricomycetidae</taxon>
        <taxon>Boletales</taxon>
        <taxon>Suillineae</taxon>
        <taxon>Suillaceae</taxon>
        <taxon>Suillus</taxon>
    </lineage>
</organism>
<dbReference type="OrthoDB" id="3253416at2759"/>
<protein>
    <submittedName>
        <fullName evidence="1">Uncharacterized protein</fullName>
    </submittedName>
</protein>